<gene>
    <name evidence="2" type="ORF">Atai01_41080</name>
</gene>
<evidence type="ECO:0000256" key="1">
    <source>
        <dbReference type="SAM" id="Coils"/>
    </source>
</evidence>
<proteinExistence type="predicted"/>
<dbReference type="RefSeq" id="WP_285487826.1">
    <property type="nucleotide sequence ID" value="NZ_BSTI01000008.1"/>
</dbReference>
<dbReference type="EMBL" id="BSTI01000008">
    <property type="protein sequence ID" value="GLY67489.1"/>
    <property type="molecule type" value="Genomic_DNA"/>
</dbReference>
<feature type="coiled-coil region" evidence="1">
    <location>
        <begin position="104"/>
        <end position="131"/>
    </location>
</feature>
<protein>
    <recommendedName>
        <fullName evidence="4">PE domain-containing protein</fullName>
    </recommendedName>
</protein>
<dbReference type="Proteomes" id="UP001165136">
    <property type="component" value="Unassembled WGS sequence"/>
</dbReference>
<evidence type="ECO:0008006" key="4">
    <source>
        <dbReference type="Google" id="ProtNLM"/>
    </source>
</evidence>
<evidence type="ECO:0000313" key="3">
    <source>
        <dbReference type="Proteomes" id="UP001165136"/>
    </source>
</evidence>
<comment type="caution">
    <text evidence="2">The sequence shown here is derived from an EMBL/GenBank/DDBJ whole genome shotgun (WGS) entry which is preliminary data.</text>
</comment>
<evidence type="ECO:0000313" key="2">
    <source>
        <dbReference type="EMBL" id="GLY67489.1"/>
    </source>
</evidence>
<keyword evidence="3" id="KW-1185">Reference proteome</keyword>
<keyword evidence="1" id="KW-0175">Coiled coil</keyword>
<reference evidence="2" key="1">
    <citation type="submission" date="2023-03" db="EMBL/GenBank/DDBJ databases">
        <title>Amycolatopsis taiwanensis NBRC 103393.</title>
        <authorList>
            <person name="Ichikawa N."/>
            <person name="Sato H."/>
            <person name="Tonouchi N."/>
        </authorList>
    </citation>
    <scope>NUCLEOTIDE SEQUENCE</scope>
    <source>
        <strain evidence="2">NBRC 103393</strain>
    </source>
</reference>
<dbReference type="AlphaFoldDB" id="A0A9W6R0T5"/>
<name>A0A9W6R0T5_9PSEU</name>
<sequence length="137" mass="14845">MSQPLPPSMRVVDNLTTVPPPAPIQVGNNGSPGGYHFEPDQVQSVITKWQNLLQDLEQDRLDAHQIALIQAPAPDPASNQFTDNGALPSGRTLLEQTDRMIQYVQNYIEALQKASGQIQQADADAQQAVSQSGEGVM</sequence>
<accession>A0A9W6R0T5</accession>
<organism evidence="2 3">
    <name type="scientific">Amycolatopsis taiwanensis</name>
    <dbReference type="NCBI Taxonomy" id="342230"/>
    <lineage>
        <taxon>Bacteria</taxon>
        <taxon>Bacillati</taxon>
        <taxon>Actinomycetota</taxon>
        <taxon>Actinomycetes</taxon>
        <taxon>Pseudonocardiales</taxon>
        <taxon>Pseudonocardiaceae</taxon>
        <taxon>Amycolatopsis</taxon>
    </lineage>
</organism>